<feature type="compositionally biased region" description="Low complexity" evidence="7">
    <location>
        <begin position="528"/>
        <end position="543"/>
    </location>
</feature>
<keyword evidence="1" id="KW-0343">GTPase activation</keyword>
<sequence>MADDSPSKTDIQTIFKKLRAIPTNKVCFDCNAKNPTWSSVTYGVFICIDCSAVHRSLGVHVTFVRSTQLDTNWTWLQLRQMQLGGNANAASFFRQHNCDTTDAQMKYASRAAQLYKEKLKQLAVQAMKLHGTKIFINNDKKKDPQDGSSVKLLHIESSNDKTEESSREVDFFEEHSTPVNNTNENVDNMFNENNNLSTKGAISAGASLSKDLVNDAPLSVNLTTDSVQAEGERKSIIGGRKPAAKRTGLGGKKGGGLGAQKVQTNFADLEREAELLDQLKEKQAEEAKMLAEKLLEEEQKQIASMRLAYQDLSLQQKKEEEKLKQIDPKKAQQIERLGMGFTAKTGVSHSALSDMQTIEQELPVKSSFGNRSNFGPDNNDEFFDDYNFSSCNFGMYRNENKSLESMFFEGSSSRDRYGNKDSNLSDRISSIKEFSSIKGWNSTSDSKAFNSSFDEKPLKREPERTRREPVTSPSCGSGEAQKKFGNAKAISSDQFFGDTGKNNWERSANLSRFEGSSSISSAEFFGDSSSTSRHSGLTSSLSTPDLDDVKESVRQGVTKVAGKLSSLANGVISSIQDRYGY</sequence>
<dbReference type="PROSITE" id="PS50115">
    <property type="entry name" value="ARFGAP"/>
    <property type="match status" value="1"/>
</dbReference>
<dbReference type="GO" id="GO:0008270">
    <property type="term" value="F:zinc ion binding"/>
    <property type="evidence" value="ECO:0007669"/>
    <property type="project" value="UniProtKB-KW"/>
</dbReference>
<dbReference type="Pfam" id="PF01412">
    <property type="entry name" value="ArfGap"/>
    <property type="match status" value="1"/>
</dbReference>
<evidence type="ECO:0000256" key="5">
    <source>
        <dbReference type="PROSITE-ProRule" id="PRU00288"/>
    </source>
</evidence>
<evidence type="ECO:0000256" key="3">
    <source>
        <dbReference type="ARBA" id="ARBA00022771"/>
    </source>
</evidence>
<dbReference type="EMBL" id="JARGDH010000003">
    <property type="protein sequence ID" value="KAL0272710.1"/>
    <property type="molecule type" value="Genomic_DNA"/>
</dbReference>
<dbReference type="PRINTS" id="PR00405">
    <property type="entry name" value="REVINTRACTNG"/>
</dbReference>
<dbReference type="InterPro" id="IPR038508">
    <property type="entry name" value="ArfGAP_dom_sf"/>
</dbReference>
<dbReference type="CDD" id="cd08831">
    <property type="entry name" value="ArfGap_ArfGap2_3_like"/>
    <property type="match status" value="1"/>
</dbReference>
<evidence type="ECO:0000313" key="9">
    <source>
        <dbReference type="EMBL" id="KAL0272710.1"/>
    </source>
</evidence>
<evidence type="ECO:0000256" key="7">
    <source>
        <dbReference type="SAM" id="MobiDB-lite"/>
    </source>
</evidence>
<dbReference type="PANTHER" id="PTHR45686">
    <property type="entry name" value="ADP-RIBOSYLATION FACTOR GTPASE ACTIVATING PROTEIN 3, ISOFORM H-RELATED"/>
    <property type="match status" value="1"/>
</dbReference>
<evidence type="ECO:0000256" key="6">
    <source>
        <dbReference type="SAM" id="Coils"/>
    </source>
</evidence>
<feature type="region of interest" description="Disordered" evidence="7">
    <location>
        <begin position="524"/>
        <end position="546"/>
    </location>
</feature>
<feature type="compositionally biased region" description="Basic and acidic residues" evidence="7">
    <location>
        <begin position="453"/>
        <end position="469"/>
    </location>
</feature>
<keyword evidence="6" id="KW-0175">Coiled coil</keyword>
<dbReference type="GO" id="GO:0005096">
    <property type="term" value="F:GTPase activator activity"/>
    <property type="evidence" value="ECO:0007669"/>
    <property type="project" value="UniProtKB-KW"/>
</dbReference>
<dbReference type="PANTHER" id="PTHR45686:SF4">
    <property type="entry name" value="ADP-RIBOSYLATION FACTOR GTPASE ACTIVATING PROTEIN 3, ISOFORM H"/>
    <property type="match status" value="1"/>
</dbReference>
<dbReference type="SUPFAM" id="SSF57863">
    <property type="entry name" value="ArfGap/RecO-like zinc finger"/>
    <property type="match status" value="1"/>
</dbReference>
<reference evidence="9" key="1">
    <citation type="journal article" date="2024" name="Gigascience">
        <title>Chromosome-level genome of the poultry shaft louse Menopon gallinae provides insight into the host-switching and adaptive evolution of parasitic lice.</title>
        <authorList>
            <person name="Xu Y."/>
            <person name="Ma L."/>
            <person name="Liu S."/>
            <person name="Liang Y."/>
            <person name="Liu Q."/>
            <person name="He Z."/>
            <person name="Tian L."/>
            <person name="Duan Y."/>
            <person name="Cai W."/>
            <person name="Li H."/>
            <person name="Song F."/>
        </authorList>
    </citation>
    <scope>NUCLEOTIDE SEQUENCE</scope>
    <source>
        <strain evidence="9">Cailab_2023a</strain>
    </source>
</reference>
<dbReference type="GO" id="GO:0000139">
    <property type="term" value="C:Golgi membrane"/>
    <property type="evidence" value="ECO:0007669"/>
    <property type="project" value="GOC"/>
</dbReference>
<organism evidence="9">
    <name type="scientific">Menopon gallinae</name>
    <name type="common">poultry shaft louse</name>
    <dbReference type="NCBI Taxonomy" id="328185"/>
    <lineage>
        <taxon>Eukaryota</taxon>
        <taxon>Metazoa</taxon>
        <taxon>Ecdysozoa</taxon>
        <taxon>Arthropoda</taxon>
        <taxon>Hexapoda</taxon>
        <taxon>Insecta</taxon>
        <taxon>Pterygota</taxon>
        <taxon>Neoptera</taxon>
        <taxon>Paraneoptera</taxon>
        <taxon>Psocodea</taxon>
        <taxon>Troctomorpha</taxon>
        <taxon>Phthiraptera</taxon>
        <taxon>Amblycera</taxon>
        <taxon>Menoponidae</taxon>
        <taxon>Menopon</taxon>
    </lineage>
</organism>
<keyword evidence="3 5" id="KW-0863">Zinc-finger</keyword>
<dbReference type="GO" id="GO:0048205">
    <property type="term" value="P:COPI coating of Golgi vesicle"/>
    <property type="evidence" value="ECO:0007669"/>
    <property type="project" value="TreeGrafter"/>
</dbReference>
<feature type="region of interest" description="Disordered" evidence="7">
    <location>
        <begin position="448"/>
        <end position="481"/>
    </location>
</feature>
<evidence type="ECO:0000256" key="2">
    <source>
        <dbReference type="ARBA" id="ARBA00022723"/>
    </source>
</evidence>
<feature type="coiled-coil region" evidence="6">
    <location>
        <begin position="259"/>
        <end position="315"/>
    </location>
</feature>
<comment type="caution">
    <text evidence="9">The sequence shown here is derived from an EMBL/GenBank/DDBJ whole genome shotgun (WGS) entry which is preliminary data.</text>
</comment>
<keyword evidence="4" id="KW-0862">Zinc</keyword>
<dbReference type="AlphaFoldDB" id="A0AAW2HTT3"/>
<evidence type="ECO:0000259" key="8">
    <source>
        <dbReference type="PROSITE" id="PS50115"/>
    </source>
</evidence>
<evidence type="ECO:0000256" key="4">
    <source>
        <dbReference type="ARBA" id="ARBA00022833"/>
    </source>
</evidence>
<gene>
    <name evidence="9" type="ORF">PYX00_005575</name>
</gene>
<dbReference type="InterPro" id="IPR001164">
    <property type="entry name" value="ArfGAP_dom"/>
</dbReference>
<protein>
    <recommendedName>
        <fullName evidence="8">Arf-GAP domain-containing protein</fullName>
    </recommendedName>
</protein>
<proteinExistence type="predicted"/>
<dbReference type="InterPro" id="IPR037278">
    <property type="entry name" value="ARFGAP/RecO"/>
</dbReference>
<dbReference type="Gene3D" id="1.10.220.150">
    <property type="entry name" value="Arf GTPase activating protein"/>
    <property type="match status" value="1"/>
</dbReference>
<keyword evidence="2" id="KW-0479">Metal-binding</keyword>
<evidence type="ECO:0000256" key="1">
    <source>
        <dbReference type="ARBA" id="ARBA00022468"/>
    </source>
</evidence>
<feature type="domain" description="Arf-GAP" evidence="8">
    <location>
        <begin position="12"/>
        <end position="119"/>
    </location>
</feature>
<accession>A0AAW2HTT3</accession>
<name>A0AAW2HTT3_9NEOP</name>
<dbReference type="FunFam" id="1.10.220.150:FF:000004">
    <property type="entry name" value="Putative ADP-ribosylation factor GTPase-activating protein 2"/>
    <property type="match status" value="1"/>
</dbReference>
<dbReference type="SMART" id="SM00105">
    <property type="entry name" value="ArfGap"/>
    <property type="match status" value="1"/>
</dbReference>